<name>A0ABV3L513_9RHOB</name>
<dbReference type="InterPro" id="IPR007343">
    <property type="entry name" value="Uncharacterised_pept_Zn_put"/>
</dbReference>
<dbReference type="Pfam" id="PF04228">
    <property type="entry name" value="Zn_peptidase"/>
    <property type="match status" value="1"/>
</dbReference>
<gene>
    <name evidence="6" type="ORF">AB0T83_07785</name>
</gene>
<dbReference type="Proteomes" id="UP001553161">
    <property type="component" value="Unassembled WGS sequence"/>
</dbReference>
<evidence type="ECO:0000313" key="6">
    <source>
        <dbReference type="EMBL" id="MEV8466674.1"/>
    </source>
</evidence>
<keyword evidence="3" id="KW-1133">Transmembrane helix</keyword>
<comment type="caution">
    <text evidence="6">The sequence shown here is derived from an EMBL/GenBank/DDBJ whole genome shotgun (WGS) entry which is preliminary data.</text>
</comment>
<accession>A0ABV3L513</accession>
<sequence>MRWQGRRTSRNIEDRRGRRMTGSPAKLGGIGLLAVVLIGAFLGVDVTPFLGGGGMSPAPAPSGPNQIDDSAEEFVAVVLADTEAVWGEIFRNSNLQYVEPKLVLFNGRTSSACGLADAATGPFYCPNDQQVYLDTDFFRVMDTELGARGDFAKAYVVAHEVGHHVQNLLGTLEHSNRLRAQSSQAESNAISVRVELQADCYSGLWARAVQERFGVLEPGDIEEALNTAARIGDDALQRASRGVVVPDSFTHGTSDQRQRWFAAGYQSGDPQACDTFSARDL</sequence>
<evidence type="ECO:0000256" key="2">
    <source>
        <dbReference type="ARBA" id="ARBA00022692"/>
    </source>
</evidence>
<evidence type="ECO:0000256" key="3">
    <source>
        <dbReference type="ARBA" id="ARBA00022989"/>
    </source>
</evidence>
<reference evidence="6 7" key="1">
    <citation type="submission" date="2024-07" db="EMBL/GenBank/DDBJ databases">
        <authorList>
            <person name="Kang M."/>
        </authorList>
    </citation>
    <scope>NUCLEOTIDE SEQUENCE [LARGE SCALE GENOMIC DNA]</scope>
    <source>
        <strain evidence="6 7">DFM31</strain>
    </source>
</reference>
<keyword evidence="2" id="KW-0812">Transmembrane</keyword>
<dbReference type="RefSeq" id="WP_366192467.1">
    <property type="nucleotide sequence ID" value="NZ_JBFBVU010000007.1"/>
</dbReference>
<dbReference type="PANTHER" id="PTHR30168:SF0">
    <property type="entry name" value="INNER MEMBRANE PROTEIN"/>
    <property type="match status" value="1"/>
</dbReference>
<comment type="subcellular location">
    <subcellularLocation>
        <location evidence="1">Membrane</location>
        <topology evidence="1">Single-pass membrane protein</topology>
    </subcellularLocation>
</comment>
<dbReference type="EMBL" id="JBFBVU010000007">
    <property type="protein sequence ID" value="MEV8466674.1"/>
    <property type="molecule type" value="Genomic_DNA"/>
</dbReference>
<evidence type="ECO:0000256" key="4">
    <source>
        <dbReference type="ARBA" id="ARBA00023136"/>
    </source>
</evidence>
<proteinExistence type="predicted"/>
<evidence type="ECO:0000256" key="5">
    <source>
        <dbReference type="SAM" id="MobiDB-lite"/>
    </source>
</evidence>
<evidence type="ECO:0000256" key="1">
    <source>
        <dbReference type="ARBA" id="ARBA00004167"/>
    </source>
</evidence>
<keyword evidence="7" id="KW-1185">Reference proteome</keyword>
<protein>
    <submittedName>
        <fullName evidence="6">Neutral zinc metallopeptidase</fullName>
    </submittedName>
</protein>
<dbReference type="PANTHER" id="PTHR30168">
    <property type="entry name" value="PUTATIVE MEMBRANE PROTEIN YPFJ"/>
    <property type="match status" value="1"/>
</dbReference>
<evidence type="ECO:0000313" key="7">
    <source>
        <dbReference type="Proteomes" id="UP001553161"/>
    </source>
</evidence>
<keyword evidence="4" id="KW-0472">Membrane</keyword>
<feature type="region of interest" description="Disordered" evidence="5">
    <location>
        <begin position="1"/>
        <end position="20"/>
    </location>
</feature>
<organism evidence="6 7">
    <name type="scientific">Meridianimarinicoccus marinus</name>
    <dbReference type="NCBI Taxonomy" id="3231483"/>
    <lineage>
        <taxon>Bacteria</taxon>
        <taxon>Pseudomonadati</taxon>
        <taxon>Pseudomonadota</taxon>
        <taxon>Alphaproteobacteria</taxon>
        <taxon>Rhodobacterales</taxon>
        <taxon>Paracoccaceae</taxon>
        <taxon>Meridianimarinicoccus</taxon>
    </lineage>
</organism>